<evidence type="ECO:0000313" key="3">
    <source>
        <dbReference type="Proteomes" id="UP001367508"/>
    </source>
</evidence>
<feature type="compositionally biased region" description="Polar residues" evidence="1">
    <location>
        <begin position="144"/>
        <end position="162"/>
    </location>
</feature>
<dbReference type="EMBL" id="JAYMYQ010000011">
    <property type="protein sequence ID" value="KAK7305172.1"/>
    <property type="molecule type" value="Genomic_DNA"/>
</dbReference>
<proteinExistence type="predicted"/>
<evidence type="ECO:0000256" key="1">
    <source>
        <dbReference type="SAM" id="MobiDB-lite"/>
    </source>
</evidence>
<evidence type="ECO:0000313" key="2">
    <source>
        <dbReference type="EMBL" id="KAK7305172.1"/>
    </source>
</evidence>
<feature type="compositionally biased region" description="Basic and acidic residues" evidence="1">
    <location>
        <begin position="195"/>
        <end position="205"/>
    </location>
</feature>
<sequence>MHIHTQQNPLPPPPPPPAPTKPPFGKMEAVGSRLSRASSRYGAPTVFSGPVRKWKKKWVHVTPSSLHTNSHTNSTNTNNTNASSRLLLRRWTPTTADDVSGNVSDEPPRRKFRYTPIAVLEEQKKMVVEKVEKYEPATEGDQLTPGQTNATHEMQEKLNMNESVEETKDPNISKLDLGLGLKDNNGESCQNSDDQLEKKQPVDGP</sequence>
<dbReference type="AlphaFoldDB" id="A0AAN9JU58"/>
<accession>A0AAN9JU58</accession>
<name>A0AAN9JU58_CANGL</name>
<keyword evidence="3" id="KW-1185">Reference proteome</keyword>
<dbReference type="PANTHER" id="PTHR34572:SF8">
    <property type="entry name" value="(RAPE) HYPOTHETICAL PROTEIN"/>
    <property type="match status" value="1"/>
</dbReference>
<organism evidence="2 3">
    <name type="scientific">Canavalia gladiata</name>
    <name type="common">Sword bean</name>
    <name type="synonym">Dolichos gladiatus</name>
    <dbReference type="NCBI Taxonomy" id="3824"/>
    <lineage>
        <taxon>Eukaryota</taxon>
        <taxon>Viridiplantae</taxon>
        <taxon>Streptophyta</taxon>
        <taxon>Embryophyta</taxon>
        <taxon>Tracheophyta</taxon>
        <taxon>Spermatophyta</taxon>
        <taxon>Magnoliopsida</taxon>
        <taxon>eudicotyledons</taxon>
        <taxon>Gunneridae</taxon>
        <taxon>Pentapetalae</taxon>
        <taxon>rosids</taxon>
        <taxon>fabids</taxon>
        <taxon>Fabales</taxon>
        <taxon>Fabaceae</taxon>
        <taxon>Papilionoideae</taxon>
        <taxon>50 kb inversion clade</taxon>
        <taxon>NPAAA clade</taxon>
        <taxon>indigoferoid/millettioid clade</taxon>
        <taxon>Phaseoleae</taxon>
        <taxon>Canavalia</taxon>
    </lineage>
</organism>
<feature type="region of interest" description="Disordered" evidence="1">
    <location>
        <begin position="135"/>
        <end position="205"/>
    </location>
</feature>
<comment type="caution">
    <text evidence="2">The sequence shown here is derived from an EMBL/GenBank/DDBJ whole genome shotgun (WGS) entry which is preliminary data.</text>
</comment>
<dbReference type="PANTHER" id="PTHR34572">
    <property type="entry name" value="GOLGIN FAMILY A PROTEIN"/>
    <property type="match status" value="1"/>
</dbReference>
<dbReference type="Proteomes" id="UP001367508">
    <property type="component" value="Unassembled WGS sequence"/>
</dbReference>
<feature type="compositionally biased region" description="Low complexity" evidence="1">
    <location>
        <begin position="174"/>
        <end position="183"/>
    </location>
</feature>
<feature type="region of interest" description="Disordered" evidence="1">
    <location>
        <begin position="1"/>
        <end position="46"/>
    </location>
</feature>
<gene>
    <name evidence="2" type="ORF">VNO77_43072</name>
</gene>
<feature type="compositionally biased region" description="Pro residues" evidence="1">
    <location>
        <begin position="9"/>
        <end position="22"/>
    </location>
</feature>
<protein>
    <submittedName>
        <fullName evidence="2">Uncharacterized protein</fullName>
    </submittedName>
</protein>
<reference evidence="2 3" key="1">
    <citation type="submission" date="2024-01" db="EMBL/GenBank/DDBJ databases">
        <title>The genomes of 5 underutilized Papilionoideae crops provide insights into root nodulation and disease resistanc.</title>
        <authorList>
            <person name="Jiang F."/>
        </authorList>
    </citation>
    <scope>NUCLEOTIDE SEQUENCE [LARGE SCALE GENOMIC DNA]</scope>
    <source>
        <strain evidence="2">LVBAO_FW01</strain>
        <tissue evidence="2">Leaves</tissue>
    </source>
</reference>